<dbReference type="Proteomes" id="UP000006329">
    <property type="component" value="Unassembled WGS sequence"/>
</dbReference>
<dbReference type="InterPro" id="IPR014729">
    <property type="entry name" value="Rossmann-like_a/b/a_fold"/>
</dbReference>
<comment type="similarity">
    <text evidence="9 10">Belongs to the class-I aminoacyl-tRNA synthetase family. ValS type 1 subfamily.</text>
</comment>
<dbReference type="InterPro" id="IPR002300">
    <property type="entry name" value="aa-tRNA-synth_Ia"/>
</dbReference>
<dbReference type="GO" id="GO:0002161">
    <property type="term" value="F:aminoacyl-tRNA deacylase activity"/>
    <property type="evidence" value="ECO:0007669"/>
    <property type="project" value="InterPro"/>
</dbReference>
<feature type="domain" description="Aminoacyl-tRNA synthetase class Ia" evidence="11">
    <location>
        <begin position="32"/>
        <end position="576"/>
    </location>
</feature>
<dbReference type="SUPFAM" id="SSF47323">
    <property type="entry name" value="Anticodon-binding domain of a subclass of class I aminoacyl-tRNA synthetases"/>
    <property type="match status" value="1"/>
</dbReference>
<evidence type="ECO:0000256" key="2">
    <source>
        <dbReference type="ARBA" id="ARBA00022598"/>
    </source>
</evidence>
<evidence type="ECO:0000256" key="1">
    <source>
        <dbReference type="ARBA" id="ARBA00022490"/>
    </source>
</evidence>
<dbReference type="GO" id="GO:0006438">
    <property type="term" value="P:valyl-tRNA aminoacylation"/>
    <property type="evidence" value="ECO:0007669"/>
    <property type="project" value="UniProtKB-UniRule"/>
</dbReference>
<dbReference type="InterPro" id="IPR009080">
    <property type="entry name" value="tRNAsynth_Ia_anticodon-bd"/>
</dbReference>
<feature type="binding site" evidence="10">
    <location>
        <position position="542"/>
    </location>
    <ligand>
        <name>ATP</name>
        <dbReference type="ChEBI" id="CHEBI:30616"/>
    </ligand>
</feature>
<sequence length="896" mass="102645">MTLGKSGKTCFFIAMKKQIGDRYEPKEVENKWISLWEEKKSFAPNSDSKESFSIVIPPPNVTGSLHIGHALNHTIQDILIRIERKKGKSALWLPGMDHAGIATQMVVERELSKEGKKRTDFTREEFVNKIWEWKDHSGGMIVRQQRLLGESVDWSRERFTLDEGLSKAVFKVFKSLYDEGLIYRGERIINWCPVSRTAISDLEVEFRETKGKLYHIKYPIHGKKNQFLVVATTRPETMFGDVAVCANPNDTRYSHLKDVLLDLPLTDRQIPLLFDSFVDQEFGSGLVKITPAHDANDFEAGQRLGLKPLLVMNPDGTMNASAGPYQGLDRFEARKKVLTDLGAKGLIEKIEDHTHAVGHNSRGGAVIEPYLSTQWFVKIKPLADLAVQAVQTGQVEFVPKMWEKTFFEWMHNIRDWCISRQLWWGHRIPAYHCKRCKHVEVAETTVNVCPSCGSQEVEPDPDVLDTWFSSQLWPFSTMGWPEQTPDLKKYYPTSVLVTGFDIIFFWVSRMIMMGMKFLKAPPFHKVLIHGLVRDKDGKKFSKSVGNVIDPLVMMEKYGTDSFRFFLAATLPEGKDILFDESRLDGYRSFCNKIWNSSRFILMNLEESFVPTGITPEIEKDLEPMDQWILSRFNRCLEEYDKAHSKFHFYEMASAIYEFIWGDFCDWYIELVKPRAYGKVSPRSTEVAKQVLSDVLIRALGLLHPFMPFLTEEVHSAFSDRYIVTTPFPEAYPISSDVIGVQKLNLLQEIVTKIRVMRSENGVAPDKKCKTIVKSGDDIARFAISENEVSLLQLARLESIRIDDAYEIQKTDSVSHFTKGEIILPLEGLIDVEKEKARLKKELQKSEIEKEKLEAKLANPGFLSKAAPDIVEKEREKLKIFSDKVEVLKKGIQNLAT</sequence>
<dbReference type="PROSITE" id="PS00178">
    <property type="entry name" value="AA_TRNA_LIGASE_I"/>
    <property type="match status" value="1"/>
</dbReference>
<dbReference type="PRINTS" id="PR00986">
    <property type="entry name" value="TRNASYNTHVAL"/>
</dbReference>
<dbReference type="PANTHER" id="PTHR11946:SF93">
    <property type="entry name" value="VALINE--TRNA LIGASE, CHLOROPLASTIC_MITOCHONDRIAL 2"/>
    <property type="match status" value="1"/>
</dbReference>
<dbReference type="GO" id="GO:0004832">
    <property type="term" value="F:valine-tRNA ligase activity"/>
    <property type="evidence" value="ECO:0007669"/>
    <property type="project" value="UniProtKB-UniRule"/>
</dbReference>
<feature type="coiled-coil region" evidence="10">
    <location>
        <begin position="828"/>
        <end position="855"/>
    </location>
</feature>
<comment type="domain">
    <text evidence="10">The C-terminal coiled-coil domain is crucial for aminoacylation activity.</text>
</comment>
<dbReference type="InterPro" id="IPR001412">
    <property type="entry name" value="aa-tRNA-synth_I_CS"/>
</dbReference>
<dbReference type="InterPro" id="IPR013155">
    <property type="entry name" value="M/V/L/I-tRNA-synth_anticd-bd"/>
</dbReference>
<gene>
    <name evidence="10 14" type="primary">valS</name>
    <name evidence="14" type="ORF">LEP1GSC179_2941</name>
</gene>
<accession>A0A0E2BBB6</accession>
<dbReference type="SUPFAM" id="SSF46589">
    <property type="entry name" value="tRNA-binding arm"/>
    <property type="match status" value="1"/>
</dbReference>
<keyword evidence="7 10" id="KW-0030">Aminoacyl-tRNA synthetase</keyword>
<feature type="domain" description="Methionyl/Valyl/Leucyl/Isoleucyl-tRNA synthetase anticodon-binding" evidence="12">
    <location>
        <begin position="625"/>
        <end position="771"/>
    </location>
</feature>
<dbReference type="Gene3D" id="3.40.50.620">
    <property type="entry name" value="HUPs"/>
    <property type="match status" value="2"/>
</dbReference>
<name>A0A0E2BBB6_9LEPT</name>
<keyword evidence="1 10" id="KW-0963">Cytoplasm</keyword>
<dbReference type="Pfam" id="PF10458">
    <property type="entry name" value="Val_tRNA-synt_C"/>
    <property type="match status" value="1"/>
</dbReference>
<dbReference type="FunFam" id="3.40.50.620:FF:000098">
    <property type="entry name" value="Valine--tRNA ligase"/>
    <property type="match status" value="1"/>
</dbReference>
<feature type="domain" description="Valyl-tRNA synthetase tRNA-binding arm" evidence="13">
    <location>
        <begin position="830"/>
        <end position="895"/>
    </location>
</feature>
<comment type="catalytic activity">
    <reaction evidence="8 10">
        <text>tRNA(Val) + L-valine + ATP = L-valyl-tRNA(Val) + AMP + diphosphate</text>
        <dbReference type="Rhea" id="RHEA:10704"/>
        <dbReference type="Rhea" id="RHEA-COMP:9672"/>
        <dbReference type="Rhea" id="RHEA-COMP:9708"/>
        <dbReference type="ChEBI" id="CHEBI:30616"/>
        <dbReference type="ChEBI" id="CHEBI:33019"/>
        <dbReference type="ChEBI" id="CHEBI:57762"/>
        <dbReference type="ChEBI" id="CHEBI:78442"/>
        <dbReference type="ChEBI" id="CHEBI:78537"/>
        <dbReference type="ChEBI" id="CHEBI:456215"/>
        <dbReference type="EC" id="6.1.1.9"/>
    </reaction>
</comment>
<dbReference type="Gene3D" id="1.10.730.10">
    <property type="entry name" value="Isoleucyl-tRNA Synthetase, Domain 1"/>
    <property type="match status" value="1"/>
</dbReference>
<evidence type="ECO:0000313" key="14">
    <source>
        <dbReference type="EMBL" id="EKO32634.1"/>
    </source>
</evidence>
<dbReference type="CDD" id="cd00817">
    <property type="entry name" value="ValRS_core"/>
    <property type="match status" value="1"/>
</dbReference>
<evidence type="ECO:0000259" key="12">
    <source>
        <dbReference type="Pfam" id="PF08264"/>
    </source>
</evidence>
<evidence type="ECO:0000259" key="13">
    <source>
        <dbReference type="Pfam" id="PF10458"/>
    </source>
</evidence>
<evidence type="ECO:0000313" key="15">
    <source>
        <dbReference type="Proteomes" id="UP000006329"/>
    </source>
</evidence>
<dbReference type="PANTHER" id="PTHR11946">
    <property type="entry name" value="VALYL-TRNA SYNTHETASES"/>
    <property type="match status" value="1"/>
</dbReference>
<dbReference type="InterPro" id="IPR010978">
    <property type="entry name" value="tRNA-bd_arm"/>
</dbReference>
<dbReference type="NCBIfam" id="NF004349">
    <property type="entry name" value="PRK05729.1"/>
    <property type="match status" value="1"/>
</dbReference>
<keyword evidence="2 10" id="KW-0436">Ligase</keyword>
<dbReference type="HAMAP" id="MF_02004">
    <property type="entry name" value="Val_tRNA_synth_type1"/>
    <property type="match status" value="1"/>
</dbReference>
<dbReference type="NCBIfam" id="TIGR00422">
    <property type="entry name" value="valS"/>
    <property type="match status" value="1"/>
</dbReference>
<evidence type="ECO:0000256" key="5">
    <source>
        <dbReference type="ARBA" id="ARBA00022917"/>
    </source>
</evidence>
<keyword evidence="15" id="KW-1185">Reference proteome</keyword>
<evidence type="ECO:0000256" key="9">
    <source>
        <dbReference type="ARBA" id="ARBA00060830"/>
    </source>
</evidence>
<dbReference type="Pfam" id="PF00133">
    <property type="entry name" value="tRNA-synt_1"/>
    <property type="match status" value="1"/>
</dbReference>
<dbReference type="EC" id="6.1.1.9" evidence="10"/>
<evidence type="ECO:0000256" key="7">
    <source>
        <dbReference type="ARBA" id="ARBA00023146"/>
    </source>
</evidence>
<dbReference type="Pfam" id="PF08264">
    <property type="entry name" value="Anticodon_1"/>
    <property type="match status" value="1"/>
</dbReference>
<organism evidence="14 15">
    <name type="scientific">Leptospira santarosai str. MOR084</name>
    <dbReference type="NCBI Taxonomy" id="1049984"/>
    <lineage>
        <taxon>Bacteria</taxon>
        <taxon>Pseudomonadati</taxon>
        <taxon>Spirochaetota</taxon>
        <taxon>Spirochaetia</taxon>
        <taxon>Leptospirales</taxon>
        <taxon>Leptospiraceae</taxon>
        <taxon>Leptospira</taxon>
    </lineage>
</organism>
<evidence type="ECO:0000259" key="11">
    <source>
        <dbReference type="Pfam" id="PF00133"/>
    </source>
</evidence>
<keyword evidence="3 10" id="KW-0547">Nucleotide-binding</keyword>
<evidence type="ECO:0000256" key="6">
    <source>
        <dbReference type="ARBA" id="ARBA00023054"/>
    </source>
</evidence>
<protein>
    <recommendedName>
        <fullName evidence="10">Valine--tRNA ligase</fullName>
        <ecNumber evidence="10">6.1.1.9</ecNumber>
    </recommendedName>
    <alternativeName>
        <fullName evidence="10">Valyl-tRNA synthetase</fullName>
        <shortName evidence="10">ValRS</shortName>
    </alternativeName>
</protein>
<proteinExistence type="inferred from homology"/>
<dbReference type="GO" id="GO:0005524">
    <property type="term" value="F:ATP binding"/>
    <property type="evidence" value="ECO:0007669"/>
    <property type="project" value="UniProtKB-UniRule"/>
</dbReference>
<evidence type="ECO:0000256" key="10">
    <source>
        <dbReference type="HAMAP-Rule" id="MF_02004"/>
    </source>
</evidence>
<reference evidence="14" key="1">
    <citation type="submission" date="2012-10" db="EMBL/GenBank/DDBJ databases">
        <authorList>
            <person name="Harkins D.M."/>
            <person name="Durkin A.S."/>
            <person name="Brinkac L.M."/>
            <person name="Haft D.H."/>
            <person name="Selengut J.D."/>
            <person name="Sanka R."/>
            <person name="DePew J."/>
            <person name="Purushe J."/>
            <person name="Matthias M.A."/>
            <person name="Vinetz J.M."/>
            <person name="Sutton G.G."/>
            <person name="Nierman W.C."/>
            <person name="Fouts D.E."/>
        </authorList>
    </citation>
    <scope>NUCLEOTIDE SEQUENCE [LARGE SCALE GENOMIC DNA]</scope>
    <source>
        <strain evidence="14">MOR084</strain>
    </source>
</reference>
<dbReference type="SUPFAM" id="SSF52374">
    <property type="entry name" value="Nucleotidylyl transferase"/>
    <property type="match status" value="1"/>
</dbReference>
<dbReference type="InterPro" id="IPR037118">
    <property type="entry name" value="Val-tRNA_synth_C_sf"/>
</dbReference>
<comment type="subcellular location">
    <subcellularLocation>
        <location evidence="10">Cytoplasm</location>
    </subcellularLocation>
</comment>
<dbReference type="SUPFAM" id="SSF50677">
    <property type="entry name" value="ValRS/IleRS/LeuRS editing domain"/>
    <property type="match status" value="1"/>
</dbReference>
<dbReference type="InterPro" id="IPR009008">
    <property type="entry name" value="Val/Leu/Ile-tRNA-synth_edit"/>
</dbReference>
<dbReference type="FunFam" id="3.40.50.620:FF:000020">
    <property type="entry name" value="Valine--tRNA ligase, mitochondrial"/>
    <property type="match status" value="1"/>
</dbReference>
<dbReference type="EMBL" id="AHON02000063">
    <property type="protein sequence ID" value="EKO32634.1"/>
    <property type="molecule type" value="Genomic_DNA"/>
</dbReference>
<keyword evidence="5 10" id="KW-0648">Protein biosynthesis</keyword>
<dbReference type="Gene3D" id="1.10.287.380">
    <property type="entry name" value="Valyl-tRNA synthetase, C-terminal domain"/>
    <property type="match status" value="1"/>
</dbReference>
<dbReference type="InterPro" id="IPR019499">
    <property type="entry name" value="Val-tRNA_synth_tRNA-bd"/>
</dbReference>
<comment type="caution">
    <text evidence="14">The sequence shown here is derived from an EMBL/GenBank/DDBJ whole genome shotgun (WGS) entry which is preliminary data.</text>
</comment>
<feature type="short sequence motif" description="'HIGH' region" evidence="10">
    <location>
        <begin position="59"/>
        <end position="69"/>
    </location>
</feature>
<dbReference type="GO" id="GO:0005829">
    <property type="term" value="C:cytosol"/>
    <property type="evidence" value="ECO:0007669"/>
    <property type="project" value="TreeGrafter"/>
</dbReference>
<dbReference type="InterPro" id="IPR033705">
    <property type="entry name" value="Anticodon_Ia_Val"/>
</dbReference>
<evidence type="ECO:0000256" key="3">
    <source>
        <dbReference type="ARBA" id="ARBA00022741"/>
    </source>
</evidence>
<dbReference type="AlphaFoldDB" id="A0A0E2BBB6"/>
<evidence type="ECO:0000256" key="8">
    <source>
        <dbReference type="ARBA" id="ARBA00047552"/>
    </source>
</evidence>
<comment type="function">
    <text evidence="10">Catalyzes the attachment of valine to tRNA(Val). As ValRS can inadvertently accommodate and process structurally similar amino acids such as threonine, to avoid such errors, it has a 'posttransfer' editing activity that hydrolyzes mischarged Thr-tRNA(Val) in a tRNA-dependent manner.</text>
</comment>
<keyword evidence="6 10" id="KW-0175">Coiled coil</keyword>
<keyword evidence="4 10" id="KW-0067">ATP-binding</keyword>
<dbReference type="FunFam" id="1.10.287.380:FF:000001">
    <property type="entry name" value="Valine--tRNA ligase"/>
    <property type="match status" value="1"/>
</dbReference>
<dbReference type="InterPro" id="IPR002303">
    <property type="entry name" value="Valyl-tRNA_ligase"/>
</dbReference>
<feature type="short sequence motif" description="'KMSKS' region" evidence="10">
    <location>
        <begin position="539"/>
        <end position="543"/>
    </location>
</feature>
<comment type="subunit">
    <text evidence="10">Monomer.</text>
</comment>
<dbReference type="CDD" id="cd07962">
    <property type="entry name" value="Anticodon_Ia_Val"/>
    <property type="match status" value="1"/>
</dbReference>
<comment type="domain">
    <text evidence="10">ValRS has two distinct active sites: one for aminoacylation and one for editing. The misactivated threonine is translocated from the active site to the editing site.</text>
</comment>
<evidence type="ECO:0000256" key="4">
    <source>
        <dbReference type="ARBA" id="ARBA00022840"/>
    </source>
</evidence>